<accession>A0A1M7Q8M1</accession>
<dbReference type="RefSeq" id="WP_072786056.1">
    <property type="nucleotide sequence ID" value="NZ_FRCX01000006.1"/>
</dbReference>
<keyword evidence="1" id="KW-0732">Signal</keyword>
<feature type="chain" id="PRO_5012410132" description="Gel scht" evidence="1">
    <location>
        <begin position="23"/>
        <end position="127"/>
    </location>
</feature>
<evidence type="ECO:0008006" key="4">
    <source>
        <dbReference type="Google" id="ProtNLM"/>
    </source>
</evidence>
<dbReference type="EMBL" id="FRCX01000006">
    <property type="protein sequence ID" value="SHN26611.1"/>
    <property type="molecule type" value="Genomic_DNA"/>
</dbReference>
<reference evidence="3" key="1">
    <citation type="submission" date="2016-11" db="EMBL/GenBank/DDBJ databases">
        <authorList>
            <person name="Varghese N."/>
            <person name="Submissions S."/>
        </authorList>
    </citation>
    <scope>NUCLEOTIDE SEQUENCE [LARGE SCALE GENOMIC DNA]</scope>
    <source>
        <strain evidence="3">Sac-22</strain>
    </source>
</reference>
<gene>
    <name evidence="2" type="ORF">SAMN05192549_106327</name>
</gene>
<dbReference type="AlphaFoldDB" id="A0A1M7Q8M1"/>
<name>A0A1M7Q8M1_9BURK</name>
<dbReference type="OrthoDB" id="8781569at2"/>
<proteinExistence type="predicted"/>
<evidence type="ECO:0000313" key="2">
    <source>
        <dbReference type="EMBL" id="SHN26611.1"/>
    </source>
</evidence>
<protein>
    <recommendedName>
        <fullName evidence="4">Gel scht</fullName>
    </recommendedName>
</protein>
<sequence length="127" mass="14164">MKTILAGIAASLALTSLSIAHAADYSVQVKSPQRYHLVEQDFYNFKNTYQLTNGQKIAFSARMDHYYAQLDNGERIRIYPVSRTAFVTDSGARFEFLDQGETVGIASFEKLPLAGNLPANTMVMAHR</sequence>
<feature type="signal peptide" evidence="1">
    <location>
        <begin position="1"/>
        <end position="22"/>
    </location>
</feature>
<dbReference type="Proteomes" id="UP000184339">
    <property type="component" value="Unassembled WGS sequence"/>
</dbReference>
<evidence type="ECO:0000313" key="3">
    <source>
        <dbReference type="Proteomes" id="UP000184339"/>
    </source>
</evidence>
<keyword evidence="3" id="KW-1185">Reference proteome</keyword>
<evidence type="ECO:0000256" key="1">
    <source>
        <dbReference type="SAM" id="SignalP"/>
    </source>
</evidence>
<organism evidence="2 3">
    <name type="scientific">Duganella sacchari</name>
    <dbReference type="NCBI Taxonomy" id="551987"/>
    <lineage>
        <taxon>Bacteria</taxon>
        <taxon>Pseudomonadati</taxon>
        <taxon>Pseudomonadota</taxon>
        <taxon>Betaproteobacteria</taxon>
        <taxon>Burkholderiales</taxon>
        <taxon>Oxalobacteraceae</taxon>
        <taxon>Telluria group</taxon>
        <taxon>Duganella</taxon>
    </lineage>
</organism>